<proteinExistence type="predicted"/>
<keyword evidence="2" id="KW-1185">Reference proteome</keyword>
<dbReference type="AlphaFoldDB" id="A0A1U7LRP0"/>
<sequence>MSLEKDQRITEEQVVYKAKSSVCTHAYGVRHSLLSKLIELSAPRVGVAIDIQAFTDPLSNKEYTAYAWIPPVFNQRPLTIKYGSTVQGEDGSVQKEDRLVRDDWRRKNNHQFPLDQSTAHATGSDYWIGLEEEPET</sequence>
<protein>
    <submittedName>
        <fullName evidence="1">Uncharacterized protein</fullName>
    </submittedName>
</protein>
<accession>A0A1U7LRP0</accession>
<name>A0A1U7LRP0_NEOID</name>
<organism evidence="1 2">
    <name type="scientific">Neolecta irregularis (strain DAH-3)</name>
    <dbReference type="NCBI Taxonomy" id="1198029"/>
    <lineage>
        <taxon>Eukaryota</taxon>
        <taxon>Fungi</taxon>
        <taxon>Dikarya</taxon>
        <taxon>Ascomycota</taxon>
        <taxon>Taphrinomycotina</taxon>
        <taxon>Neolectales</taxon>
        <taxon>Neolectaceae</taxon>
        <taxon>Neolecta</taxon>
    </lineage>
</organism>
<reference evidence="1 2" key="1">
    <citation type="submission" date="2016-04" db="EMBL/GenBank/DDBJ databases">
        <title>Evolutionary innovation and constraint leading to complex multicellularity in the Ascomycota.</title>
        <authorList>
            <person name="Cisse O."/>
            <person name="Nguyen A."/>
            <person name="Hewitt D.A."/>
            <person name="Jedd G."/>
            <person name="Stajich J.E."/>
        </authorList>
    </citation>
    <scope>NUCLEOTIDE SEQUENCE [LARGE SCALE GENOMIC DNA]</scope>
    <source>
        <strain evidence="1 2">DAH-3</strain>
    </source>
</reference>
<comment type="caution">
    <text evidence="1">The sequence shown here is derived from an EMBL/GenBank/DDBJ whole genome shotgun (WGS) entry which is preliminary data.</text>
</comment>
<evidence type="ECO:0000313" key="2">
    <source>
        <dbReference type="Proteomes" id="UP000186594"/>
    </source>
</evidence>
<dbReference type="Proteomes" id="UP000186594">
    <property type="component" value="Unassembled WGS sequence"/>
</dbReference>
<evidence type="ECO:0000313" key="1">
    <source>
        <dbReference type="EMBL" id="OLL25340.1"/>
    </source>
</evidence>
<dbReference type="EMBL" id="LXFE01000430">
    <property type="protein sequence ID" value="OLL25340.1"/>
    <property type="molecule type" value="Genomic_DNA"/>
</dbReference>
<gene>
    <name evidence="1" type="ORF">NEOLI_004907</name>
</gene>